<accession>A0A9N9B780</accession>
<comment type="caution">
    <text evidence="1">The sequence shown here is derived from an EMBL/GenBank/DDBJ whole genome shotgun (WGS) entry which is preliminary data.</text>
</comment>
<dbReference type="AlphaFoldDB" id="A0A9N9B780"/>
<organism evidence="1 2">
    <name type="scientific">Cetraspora pellucida</name>
    <dbReference type="NCBI Taxonomy" id="1433469"/>
    <lineage>
        <taxon>Eukaryota</taxon>
        <taxon>Fungi</taxon>
        <taxon>Fungi incertae sedis</taxon>
        <taxon>Mucoromycota</taxon>
        <taxon>Glomeromycotina</taxon>
        <taxon>Glomeromycetes</taxon>
        <taxon>Diversisporales</taxon>
        <taxon>Gigasporaceae</taxon>
        <taxon>Cetraspora</taxon>
    </lineage>
</organism>
<protein>
    <submittedName>
        <fullName evidence="1">17283_t:CDS:1</fullName>
    </submittedName>
</protein>
<evidence type="ECO:0000313" key="2">
    <source>
        <dbReference type="Proteomes" id="UP000789759"/>
    </source>
</evidence>
<gene>
    <name evidence="1" type="ORF">CPELLU_LOCUS4881</name>
</gene>
<dbReference type="Proteomes" id="UP000789759">
    <property type="component" value="Unassembled WGS sequence"/>
</dbReference>
<dbReference type="EMBL" id="CAJVQA010002654">
    <property type="protein sequence ID" value="CAG8553897.1"/>
    <property type="molecule type" value="Genomic_DNA"/>
</dbReference>
<proteinExistence type="predicted"/>
<evidence type="ECO:0000313" key="1">
    <source>
        <dbReference type="EMBL" id="CAG8553897.1"/>
    </source>
</evidence>
<keyword evidence="2" id="KW-1185">Reference proteome</keyword>
<sequence length="70" mass="8120">MEYTTQLNKTDNIKLNKHTECLQLLGPEQKKHLDKIIKKDKTATSKKLTEVVNNTYSELNIALRTVCKNF</sequence>
<name>A0A9N9B780_9GLOM</name>
<reference evidence="1" key="1">
    <citation type="submission" date="2021-06" db="EMBL/GenBank/DDBJ databases">
        <authorList>
            <person name="Kallberg Y."/>
            <person name="Tangrot J."/>
            <person name="Rosling A."/>
        </authorList>
    </citation>
    <scope>NUCLEOTIDE SEQUENCE</scope>
    <source>
        <strain evidence="1">FL966</strain>
    </source>
</reference>